<dbReference type="AlphaFoldDB" id="A0AAW0P0B8"/>
<name>A0AAW0P0B8_9GOBI</name>
<gene>
    <name evidence="1" type="ORF">WMY93_014832</name>
</gene>
<evidence type="ECO:0000313" key="2">
    <source>
        <dbReference type="Proteomes" id="UP001460270"/>
    </source>
</evidence>
<keyword evidence="2" id="KW-1185">Reference proteome</keyword>
<sequence length="104" mass="11676">MVTTSVLVLLIYKKKSAQNGESGEGPGGRVVSPVSRGSYSKFMLCEWFMRAFCCTDVELRENSGRSKAEPELYENMRAKRESADDTYQSLCVDTMDPNQIYSSI</sequence>
<comment type="caution">
    <text evidence="1">The sequence shown here is derived from an EMBL/GenBank/DDBJ whole genome shotgun (WGS) entry which is preliminary data.</text>
</comment>
<evidence type="ECO:0000313" key="1">
    <source>
        <dbReference type="EMBL" id="KAK7910148.1"/>
    </source>
</evidence>
<proteinExistence type="predicted"/>
<organism evidence="1 2">
    <name type="scientific">Mugilogobius chulae</name>
    <name type="common">yellowstripe goby</name>
    <dbReference type="NCBI Taxonomy" id="88201"/>
    <lineage>
        <taxon>Eukaryota</taxon>
        <taxon>Metazoa</taxon>
        <taxon>Chordata</taxon>
        <taxon>Craniata</taxon>
        <taxon>Vertebrata</taxon>
        <taxon>Euteleostomi</taxon>
        <taxon>Actinopterygii</taxon>
        <taxon>Neopterygii</taxon>
        <taxon>Teleostei</taxon>
        <taxon>Neoteleostei</taxon>
        <taxon>Acanthomorphata</taxon>
        <taxon>Gobiaria</taxon>
        <taxon>Gobiiformes</taxon>
        <taxon>Gobioidei</taxon>
        <taxon>Gobiidae</taxon>
        <taxon>Gobionellinae</taxon>
        <taxon>Mugilogobius</taxon>
    </lineage>
</organism>
<reference evidence="2" key="1">
    <citation type="submission" date="2024-04" db="EMBL/GenBank/DDBJ databases">
        <title>Salinicola lusitanus LLJ914,a marine bacterium isolated from the Okinawa Trough.</title>
        <authorList>
            <person name="Li J."/>
        </authorList>
    </citation>
    <scope>NUCLEOTIDE SEQUENCE [LARGE SCALE GENOMIC DNA]</scope>
</reference>
<dbReference type="Proteomes" id="UP001460270">
    <property type="component" value="Unassembled WGS sequence"/>
</dbReference>
<dbReference type="EMBL" id="JBBPFD010000010">
    <property type="protein sequence ID" value="KAK7910148.1"/>
    <property type="molecule type" value="Genomic_DNA"/>
</dbReference>
<protein>
    <submittedName>
        <fullName evidence="1">Uncharacterized protein</fullName>
    </submittedName>
</protein>
<accession>A0AAW0P0B8</accession>